<dbReference type="AlphaFoldDB" id="A0A075GW21"/>
<organism evidence="1">
    <name type="scientific">uncultured marine thaumarchaeote KM3_200_B02</name>
    <dbReference type="NCBI Taxonomy" id="1456093"/>
    <lineage>
        <taxon>Archaea</taxon>
        <taxon>Nitrososphaerota</taxon>
        <taxon>environmental samples</taxon>
    </lineage>
</organism>
<evidence type="ECO:0000313" key="1">
    <source>
        <dbReference type="EMBL" id="AIF07175.1"/>
    </source>
</evidence>
<dbReference type="EMBL" id="KF900793">
    <property type="protein sequence ID" value="AIF07175.1"/>
    <property type="molecule type" value="Genomic_DNA"/>
</dbReference>
<accession>A0A075GW21</accession>
<name>A0A075GW21_9ARCH</name>
<proteinExistence type="predicted"/>
<reference evidence="1" key="1">
    <citation type="journal article" date="2014" name="Genome Biol. Evol.">
        <title>Pangenome evidence for extensive interdomain horizontal transfer affecting lineage core and shell genes in uncultured planktonic thaumarchaeota and euryarchaeota.</title>
        <authorList>
            <person name="Deschamps P."/>
            <person name="Zivanovic Y."/>
            <person name="Moreira D."/>
            <person name="Rodriguez-Valera F."/>
            <person name="Lopez-Garcia P."/>
        </authorList>
    </citation>
    <scope>NUCLEOTIDE SEQUENCE</scope>
</reference>
<sequence length="226" mass="26249">MQRQKENKDIELPKTYPVRFVATCKNGHLDEFPWYRWVHRNKNEMDACSENDAKLYLVDNSKTMSLEGKRVECKNCDAASQEMRTALSKNGLKSAGIFGCTRKRPWLKDYAGSCTDSEGEQEQMRGIFKGSSSIYFPLVRSSVTIPPFSDELAQEINRNKAEIYTMKKTYDSDFFEKYLVGKFKLKSEQFPDGTYTLEETLERIKEIEDFAKKIRTKTLGSWSFKN</sequence>
<protein>
    <submittedName>
        <fullName evidence="1">Uncharacterized protein</fullName>
    </submittedName>
</protein>